<dbReference type="InterPro" id="IPR042185">
    <property type="entry name" value="Serpin_sf_2"/>
</dbReference>
<keyword evidence="6" id="KW-0597">Phosphoprotein</keyword>
<dbReference type="PANTHER" id="PTHR11461:SF53">
    <property type="entry name" value="ANTITHROMBIN-III"/>
    <property type="match status" value="1"/>
</dbReference>
<evidence type="ECO:0000256" key="4">
    <source>
        <dbReference type="ARBA" id="ARBA00015267"/>
    </source>
</evidence>
<protein>
    <recommendedName>
        <fullName evidence="4">Antithrombin-III</fullName>
    </recommendedName>
    <alternativeName>
        <fullName evidence="16">Serpin C1</fullName>
    </alternativeName>
</protein>
<evidence type="ECO:0000256" key="13">
    <source>
        <dbReference type="ARBA" id="ARBA00023157"/>
    </source>
</evidence>
<dbReference type="GO" id="GO:0008201">
    <property type="term" value="F:heparin binding"/>
    <property type="evidence" value="ECO:0007669"/>
    <property type="project" value="UniProtKB-KW"/>
</dbReference>
<dbReference type="InterPro" id="IPR023796">
    <property type="entry name" value="Serpin_dom"/>
</dbReference>
<comment type="subunit">
    <text evidence="3">Forms protease inhibiting heterodimer with TMPRSS7.</text>
</comment>
<evidence type="ECO:0000256" key="3">
    <source>
        <dbReference type="ARBA" id="ARBA00011096"/>
    </source>
</evidence>
<name>A0A8T2J0N9_9PIPI</name>
<comment type="function">
    <text evidence="15">Most important serine protease inhibitor in plasma that regulates the blood coagulation cascade. AT-III inhibits thrombin, matriptase-3/TMPRSS7, as well as factors IXa, Xa and XIa. Its inhibitory activity is greatly enhanced in the presence of heparin.</text>
</comment>
<keyword evidence="13" id="KW-1015">Disulfide bond</keyword>
<keyword evidence="7" id="KW-0358">Heparin-binding</keyword>
<dbReference type="EMBL" id="JAACNH010000007">
    <property type="protein sequence ID" value="KAG8436848.1"/>
    <property type="molecule type" value="Genomic_DNA"/>
</dbReference>
<reference evidence="20" key="1">
    <citation type="thesis" date="2020" institute="ProQuest LLC" country="789 East Eisenhower Parkway, Ann Arbor, MI, USA">
        <title>Comparative Genomics and Chromosome Evolution.</title>
        <authorList>
            <person name="Mudd A.B."/>
        </authorList>
    </citation>
    <scope>NUCLEOTIDE SEQUENCE</scope>
    <source>
        <strain evidence="20">Female2</strain>
        <tissue evidence="20">Blood</tissue>
    </source>
</reference>
<dbReference type="AlphaFoldDB" id="A0A8T2J0N9"/>
<evidence type="ECO:0000256" key="1">
    <source>
        <dbReference type="ARBA" id="ARBA00004239"/>
    </source>
</evidence>
<evidence type="ECO:0000256" key="2">
    <source>
        <dbReference type="ARBA" id="ARBA00009500"/>
    </source>
</evidence>
<evidence type="ECO:0000256" key="17">
    <source>
        <dbReference type="RuleBase" id="RU000411"/>
    </source>
</evidence>
<sequence>MHLFYFSFLGLLGSVFSQSKQPDICLAKPKDIPLTPMCVYRKVQEVEEVEEKEPLPLEQTPEFTNPRVWELSKANAKFAIDFYKNVADSKKDTENIFMSPLSISQAFIMAKLGACNNTLKQLMEVFRFDTISEKASDQIHFFFAKLNCRLFRKANKSSELVSVSRLFGDKYLNFNQTYQDISEIVYGAKLWPLNFKGDANLSREIINNWVSNKTEKRITDVIPKGAITPDTILVLVNAIYFKGLWKSKFDPENTNLDQFYPANNPMACLAQTMYQESMFSYGFFKDDGVQILELPYKGDDITMVLVLPSIETPLKLVEQKLTLEKLGDWLAKSSKVQLSVYLPRFRVEDSFSVKEKLKEMGLVDLFDPSTAKLPGIIAGGRDDLYVSDAFHKAFLEVNEEGTEAAASTAVLVTGRSLNLHRNVFKANRPFLIFIREVAINAILFMGRVSNPCSE</sequence>
<feature type="domain" description="Serpin" evidence="19">
    <location>
        <begin position="80"/>
        <end position="451"/>
    </location>
</feature>
<dbReference type="PANTHER" id="PTHR11461">
    <property type="entry name" value="SERINE PROTEASE INHIBITOR, SERPIN"/>
    <property type="match status" value="1"/>
</dbReference>
<keyword evidence="11" id="KW-0722">Serine protease inhibitor</keyword>
<dbReference type="Pfam" id="PF00079">
    <property type="entry name" value="Serpin"/>
    <property type="match status" value="1"/>
</dbReference>
<evidence type="ECO:0000256" key="16">
    <source>
        <dbReference type="ARBA" id="ARBA00033153"/>
    </source>
</evidence>
<dbReference type="OrthoDB" id="9440847at2759"/>
<dbReference type="InterPro" id="IPR042178">
    <property type="entry name" value="Serpin_sf_1"/>
</dbReference>
<evidence type="ECO:0000256" key="5">
    <source>
        <dbReference type="ARBA" id="ARBA00022525"/>
    </source>
</evidence>
<dbReference type="Proteomes" id="UP000812440">
    <property type="component" value="Chromosome 4"/>
</dbReference>
<dbReference type="GO" id="GO:0007596">
    <property type="term" value="P:blood coagulation"/>
    <property type="evidence" value="ECO:0007669"/>
    <property type="project" value="UniProtKB-KW"/>
</dbReference>
<keyword evidence="21" id="KW-1185">Reference proteome</keyword>
<evidence type="ECO:0000259" key="19">
    <source>
        <dbReference type="SMART" id="SM00093"/>
    </source>
</evidence>
<gene>
    <name evidence="20" type="ORF">GDO86_007800</name>
</gene>
<feature type="signal peptide" evidence="18">
    <location>
        <begin position="1"/>
        <end position="17"/>
    </location>
</feature>
<evidence type="ECO:0000313" key="20">
    <source>
        <dbReference type="EMBL" id="KAG8436848.1"/>
    </source>
</evidence>
<dbReference type="GO" id="GO:0005615">
    <property type="term" value="C:extracellular space"/>
    <property type="evidence" value="ECO:0007669"/>
    <property type="project" value="InterPro"/>
</dbReference>
<evidence type="ECO:0000256" key="7">
    <source>
        <dbReference type="ARBA" id="ARBA00022674"/>
    </source>
</evidence>
<evidence type="ECO:0000256" key="8">
    <source>
        <dbReference type="ARBA" id="ARBA00022690"/>
    </source>
</evidence>
<dbReference type="GO" id="GO:0004867">
    <property type="term" value="F:serine-type endopeptidase inhibitor activity"/>
    <property type="evidence" value="ECO:0007669"/>
    <property type="project" value="UniProtKB-KW"/>
</dbReference>
<proteinExistence type="inferred from homology"/>
<dbReference type="InterPro" id="IPR036186">
    <property type="entry name" value="Serpin_sf"/>
</dbReference>
<keyword evidence="8" id="KW-0646">Protease inhibitor</keyword>
<organism evidence="20 21">
    <name type="scientific">Hymenochirus boettgeri</name>
    <name type="common">Congo dwarf clawed frog</name>
    <dbReference type="NCBI Taxonomy" id="247094"/>
    <lineage>
        <taxon>Eukaryota</taxon>
        <taxon>Metazoa</taxon>
        <taxon>Chordata</taxon>
        <taxon>Craniata</taxon>
        <taxon>Vertebrata</taxon>
        <taxon>Euteleostomi</taxon>
        <taxon>Amphibia</taxon>
        <taxon>Batrachia</taxon>
        <taxon>Anura</taxon>
        <taxon>Pipoidea</taxon>
        <taxon>Pipidae</taxon>
        <taxon>Pipinae</taxon>
        <taxon>Hymenochirus</taxon>
    </lineage>
</organism>
<evidence type="ECO:0000256" key="6">
    <source>
        <dbReference type="ARBA" id="ARBA00022553"/>
    </source>
</evidence>
<keyword evidence="14" id="KW-0325">Glycoprotein</keyword>
<evidence type="ECO:0000256" key="11">
    <source>
        <dbReference type="ARBA" id="ARBA00022900"/>
    </source>
</evidence>
<dbReference type="SMART" id="SM00093">
    <property type="entry name" value="SERPIN"/>
    <property type="match status" value="1"/>
</dbReference>
<keyword evidence="5" id="KW-0964">Secreted</keyword>
<evidence type="ECO:0000313" key="21">
    <source>
        <dbReference type="Proteomes" id="UP000812440"/>
    </source>
</evidence>
<accession>A0A8T2J0N9</accession>
<evidence type="ECO:0000256" key="9">
    <source>
        <dbReference type="ARBA" id="ARBA00022696"/>
    </source>
</evidence>
<keyword evidence="12" id="KW-0094">Blood coagulation</keyword>
<keyword evidence="9" id="KW-0356">Hemostasis</keyword>
<evidence type="ECO:0000256" key="12">
    <source>
        <dbReference type="ARBA" id="ARBA00023084"/>
    </source>
</evidence>
<dbReference type="Gene3D" id="2.30.39.10">
    <property type="entry name" value="Alpha-1-antitrypsin, domain 1"/>
    <property type="match status" value="1"/>
</dbReference>
<dbReference type="SUPFAM" id="SSF56574">
    <property type="entry name" value="Serpins"/>
    <property type="match status" value="1"/>
</dbReference>
<dbReference type="Gene3D" id="3.30.497.10">
    <property type="entry name" value="Antithrombin, subunit I, domain 2"/>
    <property type="match status" value="1"/>
</dbReference>
<dbReference type="PROSITE" id="PS00284">
    <property type="entry name" value="SERPIN"/>
    <property type="match status" value="1"/>
</dbReference>
<feature type="chain" id="PRO_5035891730" description="Antithrombin-III" evidence="18">
    <location>
        <begin position="18"/>
        <end position="454"/>
    </location>
</feature>
<dbReference type="FunFam" id="3.30.497.10:FF:000008">
    <property type="entry name" value="antithrombin-III isoform X1"/>
    <property type="match status" value="1"/>
</dbReference>
<dbReference type="InterPro" id="IPR000215">
    <property type="entry name" value="Serpin_fam"/>
</dbReference>
<keyword evidence="10 18" id="KW-0732">Signal</keyword>
<comment type="similarity">
    <text evidence="2 17">Belongs to the serpin family.</text>
</comment>
<comment type="caution">
    <text evidence="20">The sequence shown here is derived from an EMBL/GenBank/DDBJ whole genome shotgun (WGS) entry which is preliminary data.</text>
</comment>
<evidence type="ECO:0000256" key="18">
    <source>
        <dbReference type="SAM" id="SignalP"/>
    </source>
</evidence>
<evidence type="ECO:0000256" key="15">
    <source>
        <dbReference type="ARBA" id="ARBA00025088"/>
    </source>
</evidence>
<dbReference type="InterPro" id="IPR023795">
    <property type="entry name" value="Serpin_CS"/>
</dbReference>
<evidence type="ECO:0000256" key="14">
    <source>
        <dbReference type="ARBA" id="ARBA00023180"/>
    </source>
</evidence>
<comment type="subcellular location">
    <subcellularLocation>
        <location evidence="1">Secreted</location>
        <location evidence="1">Extracellular space</location>
    </subcellularLocation>
</comment>
<evidence type="ECO:0000256" key="10">
    <source>
        <dbReference type="ARBA" id="ARBA00022729"/>
    </source>
</evidence>